<evidence type="ECO:0000313" key="2">
    <source>
        <dbReference type="EMBL" id="KAL0184444.1"/>
    </source>
</evidence>
<accession>A0ABD0QDW3</accession>
<gene>
    <name evidence="2" type="ORF">M9458_020140</name>
</gene>
<dbReference type="AlphaFoldDB" id="A0ABD0QDW3"/>
<dbReference type="Proteomes" id="UP001529510">
    <property type="component" value="Unassembled WGS sequence"/>
</dbReference>
<protein>
    <submittedName>
        <fullName evidence="2">Uncharacterized protein</fullName>
    </submittedName>
</protein>
<name>A0ABD0QDW3_CIRMR</name>
<sequence length="49" mass="5113">PSTVPENPTTVPEIPPTSTEALPSSHTSIVLPLPKTTSTVQARIPTSHP</sequence>
<feature type="non-terminal residue" evidence="2">
    <location>
        <position position="49"/>
    </location>
</feature>
<feature type="region of interest" description="Disordered" evidence="1">
    <location>
        <begin position="1"/>
        <end position="49"/>
    </location>
</feature>
<organism evidence="2 3">
    <name type="scientific">Cirrhinus mrigala</name>
    <name type="common">Mrigala</name>
    <dbReference type="NCBI Taxonomy" id="683832"/>
    <lineage>
        <taxon>Eukaryota</taxon>
        <taxon>Metazoa</taxon>
        <taxon>Chordata</taxon>
        <taxon>Craniata</taxon>
        <taxon>Vertebrata</taxon>
        <taxon>Euteleostomi</taxon>
        <taxon>Actinopterygii</taxon>
        <taxon>Neopterygii</taxon>
        <taxon>Teleostei</taxon>
        <taxon>Ostariophysi</taxon>
        <taxon>Cypriniformes</taxon>
        <taxon>Cyprinidae</taxon>
        <taxon>Labeoninae</taxon>
        <taxon>Labeonini</taxon>
        <taxon>Cirrhinus</taxon>
    </lineage>
</organism>
<comment type="caution">
    <text evidence="2">The sequence shown here is derived from an EMBL/GenBank/DDBJ whole genome shotgun (WGS) entry which is preliminary data.</text>
</comment>
<proteinExistence type="predicted"/>
<dbReference type="EMBL" id="JAMKFB020000009">
    <property type="protein sequence ID" value="KAL0184444.1"/>
    <property type="molecule type" value="Genomic_DNA"/>
</dbReference>
<feature type="compositionally biased region" description="Polar residues" evidence="1">
    <location>
        <begin position="1"/>
        <end position="28"/>
    </location>
</feature>
<feature type="non-terminal residue" evidence="2">
    <location>
        <position position="1"/>
    </location>
</feature>
<evidence type="ECO:0000256" key="1">
    <source>
        <dbReference type="SAM" id="MobiDB-lite"/>
    </source>
</evidence>
<evidence type="ECO:0000313" key="3">
    <source>
        <dbReference type="Proteomes" id="UP001529510"/>
    </source>
</evidence>
<keyword evidence="3" id="KW-1185">Reference proteome</keyword>
<reference evidence="2 3" key="1">
    <citation type="submission" date="2024-05" db="EMBL/GenBank/DDBJ databases">
        <title>Genome sequencing and assembly of Indian major carp, Cirrhinus mrigala (Hamilton, 1822).</title>
        <authorList>
            <person name="Mohindra V."/>
            <person name="Chowdhury L.M."/>
            <person name="Lal K."/>
            <person name="Jena J.K."/>
        </authorList>
    </citation>
    <scope>NUCLEOTIDE SEQUENCE [LARGE SCALE GENOMIC DNA]</scope>
    <source>
        <strain evidence="2">CM1030</strain>
        <tissue evidence="2">Blood</tissue>
    </source>
</reference>